<dbReference type="GO" id="GO:0051539">
    <property type="term" value="F:4 iron, 4 sulfur cluster binding"/>
    <property type="evidence" value="ECO:0007669"/>
    <property type="project" value="UniProtKB-KW"/>
</dbReference>
<dbReference type="InterPro" id="IPR050612">
    <property type="entry name" value="Prok_Mopterin_Oxidored"/>
</dbReference>
<evidence type="ECO:0000256" key="1">
    <source>
        <dbReference type="ARBA" id="ARBA00001942"/>
    </source>
</evidence>
<name>A0A450RWJ0_9GAMM</name>
<dbReference type="InterPro" id="IPR006655">
    <property type="entry name" value="Mopterin_OxRdtase_prok_CS"/>
</dbReference>
<dbReference type="PANTHER" id="PTHR43742">
    <property type="entry name" value="TRIMETHYLAMINE-N-OXIDE REDUCTASE"/>
    <property type="match status" value="1"/>
</dbReference>
<evidence type="ECO:0000256" key="7">
    <source>
        <dbReference type="ARBA" id="ARBA00023002"/>
    </source>
</evidence>
<dbReference type="GO" id="GO:0046872">
    <property type="term" value="F:metal ion binding"/>
    <property type="evidence" value="ECO:0007669"/>
    <property type="project" value="UniProtKB-KW"/>
</dbReference>
<evidence type="ECO:0000256" key="6">
    <source>
        <dbReference type="ARBA" id="ARBA00022729"/>
    </source>
</evidence>
<dbReference type="EMBL" id="CAADEW010000004">
    <property type="protein sequence ID" value="VFJ43493.1"/>
    <property type="molecule type" value="Genomic_DNA"/>
</dbReference>
<reference evidence="11" key="1">
    <citation type="submission" date="2019-02" db="EMBL/GenBank/DDBJ databases">
        <authorList>
            <person name="Gruber-Vodicka R. H."/>
            <person name="Seah K. B. B."/>
        </authorList>
    </citation>
    <scope>NUCLEOTIDE SEQUENCE</scope>
    <source>
        <strain evidence="11">BECK_BZ15</strain>
    </source>
</reference>
<keyword evidence="7" id="KW-0560">Oxidoreductase</keyword>
<dbReference type="GO" id="GO:0016491">
    <property type="term" value="F:oxidoreductase activity"/>
    <property type="evidence" value="ECO:0007669"/>
    <property type="project" value="UniProtKB-KW"/>
</dbReference>
<dbReference type="SUPFAM" id="SSF50692">
    <property type="entry name" value="ADC-like"/>
    <property type="match status" value="1"/>
</dbReference>
<evidence type="ECO:0000256" key="3">
    <source>
        <dbReference type="ARBA" id="ARBA00022485"/>
    </source>
</evidence>
<dbReference type="Gene3D" id="3.30.200.210">
    <property type="match status" value="1"/>
</dbReference>
<evidence type="ECO:0000256" key="8">
    <source>
        <dbReference type="ARBA" id="ARBA00023004"/>
    </source>
</evidence>
<accession>A0A450RWJ0</accession>
<keyword evidence="4" id="KW-0500">Molybdenum</keyword>
<dbReference type="SMART" id="SM00926">
    <property type="entry name" value="Molybdop_Fe4S4"/>
    <property type="match status" value="1"/>
</dbReference>
<dbReference type="SUPFAM" id="SSF53706">
    <property type="entry name" value="Formate dehydrogenase/DMSO reductase, domains 1-3"/>
    <property type="match status" value="1"/>
</dbReference>
<dbReference type="PROSITE" id="PS51669">
    <property type="entry name" value="4FE4S_MOW_BIS_MGD"/>
    <property type="match status" value="1"/>
</dbReference>
<keyword evidence="5" id="KW-0479">Metal-binding</keyword>
<organism evidence="11">
    <name type="scientific">Candidatus Kentrum sp. FW</name>
    <dbReference type="NCBI Taxonomy" id="2126338"/>
    <lineage>
        <taxon>Bacteria</taxon>
        <taxon>Pseudomonadati</taxon>
        <taxon>Pseudomonadota</taxon>
        <taxon>Gammaproteobacteria</taxon>
        <taxon>Candidatus Kentrum</taxon>
    </lineage>
</organism>
<keyword evidence="3" id="KW-0004">4Fe-4S</keyword>
<dbReference type="PROSITE" id="PS00490">
    <property type="entry name" value="MOLYBDOPTERIN_PROK_2"/>
    <property type="match status" value="1"/>
</dbReference>
<feature type="domain" description="4Fe-4S Mo/W bis-MGD-type" evidence="10">
    <location>
        <begin position="45"/>
        <end position="105"/>
    </location>
</feature>
<sequence>MAWKYPRLTRRTFLKSTAYGSAGLALLKPVELIGKSLTQNSEVKEEIFYSVCNFCSSLCNVKVTTRTRNGEKRIVKVDGNPHSTLNRGKICARGQAGLRQVYDPDRLKTPLIRVEGSKRGEYKFRPATWEEAWQYIEAKSKSAKLQPWEWTTIGGWTSCVFYMYWAVPFALANGMPNIIASPMQHCVTTGHVGTDSVTGNFNIHDEILPDYDNARYILLMGNNASIAGVSTCRMVRFAEGKKQGAKVVAIDPRCSETAAKADEWIAIRPGTDLDFMLAMMSTMLEKGYYDGEFLRTHTNMPFLVYKDDDGEWQLANDSKGHPQVVDHDGKIRVLPTFANSNLRDVEGLSLYPELEVPEGLTVKKRPVMTVMQAQRQQIAFCTPEWAAKTTGIPAKTIERIARDFGTIRPSVMDPGWHGARYGNMMMVRRVQAMVQALTGGIDSPGGWIMSGEYHHKAAHMLEAMGKGQPPGPPLMTLAGLSFMKLVVGAVSNGSNFPHGKPGWAWAYKEQEKAAGRDYVYWPAMADTGYKESVEGKLNYKGEPYLSRAAFINAANPIRHYYPDTNWKEILTHENMELVVVVDVLPSDTTPYADVILPNSTYLERNEPLIYGNGVNHDLALTTRYAAIDPLYDTQEAPDLLLRLTKIMSGQTAPFFMFVENLVGLPAESVRRAYARLKRTGSKSPFSDAYREVAFSTYAKKAHTTAEELDRTLREKGVFMEKKRDEILEHASMPRKLAMPTETGRVEFFSYLFNDMRKDGERGPHFSTMAAHIPTECRSGKSMDAPLAKDEFYFTYGKTPSVSYASTNSNNPVLRAINDFKKEIYTGVWVHPERAEPLGIKSGDRIRLTNTKSGQEAEGTVYITRKIHRDALFIHSSFGVENTKLSLTAGMGTATNKLIPYEVDPVVAGFRSQEFTIRLTKIEVKGEVV</sequence>
<evidence type="ECO:0000259" key="10">
    <source>
        <dbReference type="PROSITE" id="PS51669"/>
    </source>
</evidence>
<evidence type="ECO:0000256" key="2">
    <source>
        <dbReference type="ARBA" id="ARBA00010312"/>
    </source>
</evidence>
<dbReference type="InterPro" id="IPR006656">
    <property type="entry name" value="Mopterin_OxRdtase"/>
</dbReference>
<dbReference type="Gene3D" id="2.40.40.20">
    <property type="match status" value="1"/>
</dbReference>
<dbReference type="InterPro" id="IPR006657">
    <property type="entry name" value="MoPterin_dinucl-bd_dom"/>
</dbReference>
<dbReference type="InterPro" id="IPR006963">
    <property type="entry name" value="Mopterin_OxRdtase_4Fe-4S_dom"/>
</dbReference>
<dbReference type="AlphaFoldDB" id="A0A450RWJ0"/>
<evidence type="ECO:0000256" key="4">
    <source>
        <dbReference type="ARBA" id="ARBA00022505"/>
    </source>
</evidence>
<dbReference type="Pfam" id="PF00384">
    <property type="entry name" value="Molybdopterin"/>
    <property type="match status" value="1"/>
</dbReference>
<dbReference type="GO" id="GO:0043546">
    <property type="term" value="F:molybdopterin cofactor binding"/>
    <property type="evidence" value="ECO:0007669"/>
    <property type="project" value="InterPro"/>
</dbReference>
<gene>
    <name evidence="11" type="ORF">BECKFW1821A_GA0114235_100444</name>
</gene>
<dbReference type="PROSITE" id="PS00551">
    <property type="entry name" value="MOLYBDOPTERIN_PROK_1"/>
    <property type="match status" value="1"/>
</dbReference>
<dbReference type="Gene3D" id="3.40.50.740">
    <property type="match status" value="1"/>
</dbReference>
<protein>
    <submittedName>
        <fullName evidence="11">Molybdopterin oxidoreductase Fe4S4 domain-containing protein</fullName>
    </submittedName>
</protein>
<comment type="similarity">
    <text evidence="2">Belongs to the prokaryotic molybdopterin-containing oxidoreductase family.</text>
</comment>
<dbReference type="InterPro" id="IPR009010">
    <property type="entry name" value="Asp_de-COase-like_dom_sf"/>
</dbReference>
<dbReference type="Pfam" id="PF01568">
    <property type="entry name" value="Molydop_binding"/>
    <property type="match status" value="1"/>
</dbReference>
<keyword evidence="8" id="KW-0408">Iron</keyword>
<evidence type="ECO:0000256" key="5">
    <source>
        <dbReference type="ARBA" id="ARBA00022723"/>
    </source>
</evidence>
<comment type="cofactor">
    <cofactor evidence="1">
        <name>Mo-bis(molybdopterin guanine dinucleotide)</name>
        <dbReference type="ChEBI" id="CHEBI:60539"/>
    </cofactor>
</comment>
<dbReference type="Pfam" id="PF04879">
    <property type="entry name" value="Molybdop_Fe4S4"/>
    <property type="match status" value="1"/>
</dbReference>
<proteinExistence type="inferred from homology"/>
<evidence type="ECO:0000256" key="9">
    <source>
        <dbReference type="ARBA" id="ARBA00023014"/>
    </source>
</evidence>
<keyword evidence="9" id="KW-0411">Iron-sulfur</keyword>
<evidence type="ECO:0000313" key="11">
    <source>
        <dbReference type="EMBL" id="VFJ43493.1"/>
    </source>
</evidence>
<dbReference type="InterPro" id="IPR027467">
    <property type="entry name" value="MopterinOxRdtase_cofactor_BS"/>
</dbReference>
<keyword evidence="6" id="KW-0732">Signal</keyword>
<dbReference type="PANTHER" id="PTHR43742:SF9">
    <property type="entry name" value="TETRATHIONATE REDUCTASE SUBUNIT A"/>
    <property type="match status" value="1"/>
</dbReference>
<dbReference type="Gene3D" id="3.40.228.10">
    <property type="entry name" value="Dimethylsulfoxide Reductase, domain 2"/>
    <property type="match status" value="1"/>
</dbReference>